<gene>
    <name evidence="5" type="ORF">Gferi_25235</name>
</gene>
<dbReference type="PANTHER" id="PTHR30146">
    <property type="entry name" value="LACI-RELATED TRANSCRIPTIONAL REPRESSOR"/>
    <property type="match status" value="1"/>
</dbReference>
<dbReference type="GO" id="GO:0000976">
    <property type="term" value="F:transcription cis-regulatory region binding"/>
    <property type="evidence" value="ECO:0007669"/>
    <property type="project" value="TreeGrafter"/>
</dbReference>
<evidence type="ECO:0000256" key="2">
    <source>
        <dbReference type="ARBA" id="ARBA00023125"/>
    </source>
</evidence>
<protein>
    <submittedName>
        <fullName evidence="5">Transcriptional regulator</fullName>
    </submittedName>
</protein>
<dbReference type="SMART" id="SM00354">
    <property type="entry name" value="HTH_LACI"/>
    <property type="match status" value="1"/>
</dbReference>
<dbReference type="KEGG" id="gfe:Gferi_25235"/>
<keyword evidence="6" id="KW-1185">Reference proteome</keyword>
<proteinExistence type="predicted"/>
<evidence type="ECO:0000313" key="5">
    <source>
        <dbReference type="EMBL" id="AOT72566.1"/>
    </source>
</evidence>
<dbReference type="EMBL" id="CP017269">
    <property type="protein sequence ID" value="AOT72566.1"/>
    <property type="molecule type" value="Genomic_DNA"/>
</dbReference>
<dbReference type="Gene3D" id="1.10.260.40">
    <property type="entry name" value="lambda repressor-like DNA-binding domains"/>
    <property type="match status" value="1"/>
</dbReference>
<dbReference type="Proteomes" id="UP000095743">
    <property type="component" value="Chromosome"/>
</dbReference>
<dbReference type="GO" id="GO:0003700">
    <property type="term" value="F:DNA-binding transcription factor activity"/>
    <property type="evidence" value="ECO:0007669"/>
    <property type="project" value="TreeGrafter"/>
</dbReference>
<dbReference type="InterPro" id="IPR010982">
    <property type="entry name" value="Lambda_DNA-bd_dom_sf"/>
</dbReference>
<dbReference type="PRINTS" id="PR00036">
    <property type="entry name" value="HTHLACI"/>
</dbReference>
<keyword evidence="2" id="KW-0238">DNA-binding</keyword>
<dbReference type="SUPFAM" id="SSF53822">
    <property type="entry name" value="Periplasmic binding protein-like I"/>
    <property type="match status" value="1"/>
</dbReference>
<dbReference type="Pfam" id="PF13377">
    <property type="entry name" value="Peripla_BP_3"/>
    <property type="match status" value="1"/>
</dbReference>
<keyword evidence="3" id="KW-0804">Transcription</keyword>
<evidence type="ECO:0000256" key="3">
    <source>
        <dbReference type="ARBA" id="ARBA00023163"/>
    </source>
</evidence>
<keyword evidence="1" id="KW-0805">Transcription regulation</keyword>
<dbReference type="CDD" id="cd06284">
    <property type="entry name" value="PBP1_LacI-like"/>
    <property type="match status" value="1"/>
</dbReference>
<evidence type="ECO:0000256" key="1">
    <source>
        <dbReference type="ARBA" id="ARBA00023015"/>
    </source>
</evidence>
<dbReference type="PANTHER" id="PTHR30146:SF109">
    <property type="entry name" value="HTH-TYPE TRANSCRIPTIONAL REGULATOR GALS"/>
    <property type="match status" value="1"/>
</dbReference>
<dbReference type="OrthoDB" id="9784962at2"/>
<reference evidence="5 6" key="1">
    <citation type="submission" date="2016-09" db="EMBL/GenBank/DDBJ databases">
        <title>Genomic analysis reveals versatility of anaerobic energy metabolism of Geosporobacter ferrireducens IRF9 of phylum Firmicutes.</title>
        <authorList>
            <person name="Kim S.-J."/>
        </authorList>
    </citation>
    <scope>NUCLEOTIDE SEQUENCE [LARGE SCALE GENOMIC DNA]</scope>
    <source>
        <strain evidence="5 6">IRF9</strain>
    </source>
</reference>
<dbReference type="AlphaFoldDB" id="A0A1D8GNQ0"/>
<dbReference type="STRING" id="1424294.Gferi_25235"/>
<dbReference type="Gene3D" id="3.40.50.2300">
    <property type="match status" value="2"/>
</dbReference>
<dbReference type="CDD" id="cd01392">
    <property type="entry name" value="HTH_LacI"/>
    <property type="match status" value="1"/>
</dbReference>
<accession>A0A1D8GNQ0</accession>
<dbReference type="PROSITE" id="PS50932">
    <property type="entry name" value="HTH_LACI_2"/>
    <property type="match status" value="1"/>
</dbReference>
<dbReference type="InterPro" id="IPR000843">
    <property type="entry name" value="HTH_LacI"/>
</dbReference>
<dbReference type="RefSeq" id="WP_069980875.1">
    <property type="nucleotide sequence ID" value="NZ_CP017269.1"/>
</dbReference>
<feature type="domain" description="HTH lacI-type" evidence="4">
    <location>
        <begin position="2"/>
        <end position="56"/>
    </location>
</feature>
<dbReference type="PROSITE" id="PS00356">
    <property type="entry name" value="HTH_LACI_1"/>
    <property type="match status" value="1"/>
</dbReference>
<evidence type="ECO:0000259" key="4">
    <source>
        <dbReference type="PROSITE" id="PS50932"/>
    </source>
</evidence>
<organism evidence="5 6">
    <name type="scientific">Geosporobacter ferrireducens</name>
    <dbReference type="NCBI Taxonomy" id="1424294"/>
    <lineage>
        <taxon>Bacteria</taxon>
        <taxon>Bacillati</taxon>
        <taxon>Bacillota</taxon>
        <taxon>Clostridia</taxon>
        <taxon>Peptostreptococcales</taxon>
        <taxon>Thermotaleaceae</taxon>
        <taxon>Geosporobacter</taxon>
    </lineage>
</organism>
<name>A0A1D8GNQ0_9FIRM</name>
<dbReference type="InterPro" id="IPR028082">
    <property type="entry name" value="Peripla_BP_I"/>
</dbReference>
<evidence type="ECO:0000313" key="6">
    <source>
        <dbReference type="Proteomes" id="UP000095743"/>
    </source>
</evidence>
<dbReference type="SUPFAM" id="SSF47413">
    <property type="entry name" value="lambda repressor-like DNA-binding domains"/>
    <property type="match status" value="1"/>
</dbReference>
<dbReference type="Pfam" id="PF00356">
    <property type="entry name" value="LacI"/>
    <property type="match status" value="1"/>
</dbReference>
<dbReference type="InterPro" id="IPR046335">
    <property type="entry name" value="LacI/GalR-like_sensor"/>
</dbReference>
<sequence>MATIKDVAREARVSVATVSRVLNKHDNISLKTKLVVENAIEKLNYEPNMLGRNLRRSKSGMILALMPSISNPFYSQIVEGIEDIATKNNYTVLISGTDSNMDKENLYFNLLKQKLIDGVILMNTLQEPEFINTLAKKYAIIQCSEYSEEVDIPFISIDNKKASYDAIKFLIKLGHKDIALINSDEEFLYARRRKEGYIEALKESGISIREEFMGQVGLGFDNGRRMVKRLLKLEKPPTAIFAVSDILAIGAIKEIHEAKLRVPEDIAVIGFDNIEFANMSTPSLTTIAQPMYQIGCEATKMLLKRIDNIDTKIDNLILDYNLIIREST</sequence>